<keyword evidence="1" id="KW-0175">Coiled coil</keyword>
<sequence length="63" mass="7606">MGISTMREFEEALRYNFDGIDITGYLLRNHKIRKDSERLKRRVEELIIKVKQKRITDFIGNSY</sequence>
<protein>
    <submittedName>
        <fullName evidence="2">Uncharacterized protein</fullName>
    </submittedName>
</protein>
<reference evidence="2 3" key="1">
    <citation type="journal article" date="2021" name="Environ. Microbiol.">
        <title>New insights into the diversity and evolution of the archaeal mobilome from three complete genomes of Saccharolobus shibatae.</title>
        <authorList>
            <person name="Medvedeva S."/>
            <person name="Brandt D."/>
            <person name="Cvirkaite-Krupovic V."/>
            <person name="Liu Y."/>
            <person name="Severinov K."/>
            <person name="Ishino S."/>
            <person name="Ishino Y."/>
            <person name="Prangishvili D."/>
            <person name="Kalinowski J."/>
            <person name="Krupovic M."/>
        </authorList>
    </citation>
    <scope>NUCLEOTIDE SEQUENCE [LARGE SCALE GENOMIC DNA]</scope>
    <source>
        <strain evidence="2 3">S38A</strain>
    </source>
</reference>
<name>A0A8F5C2C0_9CREN</name>
<organism evidence="2 3">
    <name type="scientific">Saccharolobus shibatae</name>
    <dbReference type="NCBI Taxonomy" id="2286"/>
    <lineage>
        <taxon>Archaea</taxon>
        <taxon>Thermoproteota</taxon>
        <taxon>Thermoprotei</taxon>
        <taxon>Sulfolobales</taxon>
        <taxon>Sulfolobaceae</taxon>
        <taxon>Saccharolobus</taxon>
    </lineage>
</organism>
<evidence type="ECO:0000256" key="1">
    <source>
        <dbReference type="SAM" id="Coils"/>
    </source>
</evidence>
<dbReference type="RefSeq" id="WP_261310050.1">
    <property type="nucleotide sequence ID" value="NZ_CP077713.1"/>
</dbReference>
<gene>
    <name evidence="2" type="ORF">J5U22_02207</name>
</gene>
<dbReference type="AlphaFoldDB" id="A0A8F5C2C0"/>
<feature type="coiled-coil region" evidence="1">
    <location>
        <begin position="29"/>
        <end position="56"/>
    </location>
</feature>
<proteinExistence type="predicted"/>
<dbReference type="EMBL" id="CP077713">
    <property type="protein sequence ID" value="QXJ35660.1"/>
    <property type="molecule type" value="Genomic_DNA"/>
</dbReference>
<accession>A0A8F5C2C0</accession>
<keyword evidence="3" id="KW-1185">Reference proteome</keyword>
<dbReference type="GeneID" id="75046123"/>
<evidence type="ECO:0000313" key="2">
    <source>
        <dbReference type="EMBL" id="QXJ35660.1"/>
    </source>
</evidence>
<dbReference type="Proteomes" id="UP000694036">
    <property type="component" value="Chromosome"/>
</dbReference>
<evidence type="ECO:0000313" key="3">
    <source>
        <dbReference type="Proteomes" id="UP000694036"/>
    </source>
</evidence>